<dbReference type="EMBL" id="JABWRE020000001">
    <property type="protein sequence ID" value="MBV4536918.1"/>
    <property type="molecule type" value="Genomic_DNA"/>
</dbReference>
<evidence type="ECO:0000313" key="2">
    <source>
        <dbReference type="EMBL" id="MBV4536918.1"/>
    </source>
</evidence>
<reference evidence="1" key="2">
    <citation type="submission" date="2020-07" db="EMBL/GenBank/DDBJ databases">
        <authorList>
            <person name="Lood C."/>
            <person name="Girard L."/>
        </authorList>
    </citation>
    <scope>NUCLEOTIDE SEQUENCE</scope>
    <source>
        <strain evidence="1">SWRI10</strain>
    </source>
</reference>
<gene>
    <name evidence="2" type="ORF">HU737_013070</name>
    <name evidence="1" type="ORF">HU737_11955</name>
</gene>
<dbReference type="EMBL" id="JABWRE010000007">
    <property type="protein sequence ID" value="MBC3441402.1"/>
    <property type="molecule type" value="Genomic_DNA"/>
</dbReference>
<name>A0A923G092_9PSED</name>
<dbReference type="AlphaFoldDB" id="A0A923G092"/>
<reference evidence="2" key="3">
    <citation type="submission" date="2021-06" db="EMBL/GenBank/DDBJ databases">
        <title>Updating the genus Pseudomonas: Description of 43 new species and partition of the Pseudomonas putida group.</title>
        <authorList>
            <person name="Girard L."/>
            <person name="Lood C."/>
            <person name="Vandamme P."/>
            <person name="Rokni-Zadeh H."/>
            <person name="Van Noort V."/>
            <person name="Hofte M."/>
            <person name="Lavigne R."/>
            <person name="De Mot R."/>
        </authorList>
    </citation>
    <scope>NUCLEOTIDE SEQUENCE</scope>
    <source>
        <strain evidence="2">SWRI10</strain>
    </source>
</reference>
<evidence type="ECO:0000313" key="1">
    <source>
        <dbReference type="EMBL" id="MBC3441402.1"/>
    </source>
</evidence>
<organism evidence="1">
    <name type="scientific">Pseudomonas urmiensis</name>
    <dbReference type="NCBI Taxonomy" id="2745493"/>
    <lineage>
        <taxon>Bacteria</taxon>
        <taxon>Pseudomonadati</taxon>
        <taxon>Pseudomonadota</taxon>
        <taxon>Gammaproteobacteria</taxon>
        <taxon>Pseudomonadales</taxon>
        <taxon>Pseudomonadaceae</taxon>
        <taxon>Pseudomonas</taxon>
    </lineage>
</organism>
<accession>A0A923G092</accession>
<sequence>MTELEELLLAAKAAGLEVEPCTCSDPKWPLRIKGQSGTRAHWNPNINDGDAFKLAIDLGMQVNVEGSGEDEAVWADDTMIWVNSEYAQGDRRKAARSAIVSVAAQRGEKMP</sequence>
<reference evidence="1" key="1">
    <citation type="journal article" date="2020" name="Microorganisms">
        <title>Reliable Identification of Environmental Pseudomonas Isolates Using the rpoD Gene.</title>
        <authorList>
            <consortium name="The Broad Institute Genome Sequencing Platform"/>
            <person name="Girard L."/>
            <person name="Lood C."/>
            <person name="Rokni-Zadeh H."/>
            <person name="van Noort V."/>
            <person name="Lavigne R."/>
            <person name="De Mot R."/>
        </authorList>
    </citation>
    <scope>NUCLEOTIDE SEQUENCE</scope>
    <source>
        <strain evidence="1">SWRI10</strain>
    </source>
</reference>
<protein>
    <submittedName>
        <fullName evidence="1">Uncharacterized protein</fullName>
    </submittedName>
</protein>
<proteinExistence type="predicted"/>
<dbReference type="Proteomes" id="UP000599879">
    <property type="component" value="Unassembled WGS sequence"/>
</dbReference>
<comment type="caution">
    <text evidence="1">The sequence shown here is derived from an EMBL/GenBank/DDBJ whole genome shotgun (WGS) entry which is preliminary data.</text>
</comment>
<dbReference type="RefSeq" id="WP_186554969.1">
    <property type="nucleotide sequence ID" value="NZ_JABWRE020000001.1"/>
</dbReference>